<evidence type="ECO:0000259" key="4">
    <source>
        <dbReference type="Pfam" id="PF03446"/>
    </source>
</evidence>
<evidence type="ECO:0000313" key="6">
    <source>
        <dbReference type="EMBL" id="GAA1518838.1"/>
    </source>
</evidence>
<keyword evidence="7" id="KW-1185">Reference proteome</keyword>
<dbReference type="InterPro" id="IPR036291">
    <property type="entry name" value="NAD(P)-bd_dom_sf"/>
</dbReference>
<evidence type="ECO:0000313" key="7">
    <source>
        <dbReference type="Proteomes" id="UP001500177"/>
    </source>
</evidence>
<name>A0ABP4LBU1_9MICO</name>
<dbReference type="Pfam" id="PF14833">
    <property type="entry name" value="NAD_binding_11"/>
    <property type="match status" value="1"/>
</dbReference>
<protein>
    <submittedName>
        <fullName evidence="6">2-hydroxy-3-oxopropionate reductase</fullName>
    </submittedName>
</protein>
<evidence type="ECO:0000256" key="3">
    <source>
        <dbReference type="ARBA" id="ARBA00023027"/>
    </source>
</evidence>
<keyword evidence="3" id="KW-0520">NAD</keyword>
<keyword evidence="2" id="KW-0560">Oxidoreductase</keyword>
<reference evidence="7" key="1">
    <citation type="journal article" date="2019" name="Int. J. Syst. Evol. Microbiol.">
        <title>The Global Catalogue of Microorganisms (GCM) 10K type strain sequencing project: providing services to taxonomists for standard genome sequencing and annotation.</title>
        <authorList>
            <consortium name="The Broad Institute Genomics Platform"/>
            <consortium name="The Broad Institute Genome Sequencing Center for Infectious Disease"/>
            <person name="Wu L."/>
            <person name="Ma J."/>
        </authorList>
    </citation>
    <scope>NUCLEOTIDE SEQUENCE [LARGE SCALE GENOMIC DNA]</scope>
    <source>
        <strain evidence="7">JCM 13318</strain>
    </source>
</reference>
<dbReference type="SUPFAM" id="SSF48179">
    <property type="entry name" value="6-phosphogluconate dehydrogenase C-terminal domain-like"/>
    <property type="match status" value="1"/>
</dbReference>
<comment type="similarity">
    <text evidence="1">Belongs to the HIBADH-related family.</text>
</comment>
<gene>
    <name evidence="6" type="ORF">GCM10009690_22420</name>
</gene>
<dbReference type="RefSeq" id="WP_173154731.1">
    <property type="nucleotide sequence ID" value="NZ_BAAALX010000010.1"/>
</dbReference>
<dbReference type="EMBL" id="BAAALX010000010">
    <property type="protein sequence ID" value="GAA1518838.1"/>
    <property type="molecule type" value="Genomic_DNA"/>
</dbReference>
<dbReference type="InterPro" id="IPR015815">
    <property type="entry name" value="HIBADH-related"/>
</dbReference>
<dbReference type="SUPFAM" id="SSF51735">
    <property type="entry name" value="NAD(P)-binding Rossmann-fold domains"/>
    <property type="match status" value="1"/>
</dbReference>
<accession>A0ABP4LBU1</accession>
<dbReference type="InterPro" id="IPR029154">
    <property type="entry name" value="HIBADH-like_NADP-bd"/>
</dbReference>
<sequence length="291" mass="30435">MISDHVDVRPFVGVIGLGNLGLPVARRLQTCGFRTVGYDARSGVRGSALDLDVVESVQEVVESSDVVLILVGNAGQCADVIAQIVATPPGGNSPKAGVAHLRTVVLMSTVGPDAVARLADPLLDRGIEVLDVPVSGGADAAREGRLALMTGGPTASVERVRPWLATLGTVTPVGLLGAGQLVKLANQIVFFGTQAVLQEALDLVGTASIERAALMEVLSGGTADCWSVRNPDFLLETARAYDKADLAPQLRPWHKDLAQARQVAQDRSVDVPVVQAVSEVFGDRLDARARA</sequence>
<dbReference type="Proteomes" id="UP001500177">
    <property type="component" value="Unassembled WGS sequence"/>
</dbReference>
<dbReference type="Gene3D" id="3.40.50.720">
    <property type="entry name" value="NAD(P)-binding Rossmann-like Domain"/>
    <property type="match status" value="1"/>
</dbReference>
<proteinExistence type="inferred from homology"/>
<dbReference type="PROSITE" id="PS00065">
    <property type="entry name" value="D_2_HYDROXYACID_DH_1"/>
    <property type="match status" value="1"/>
</dbReference>
<dbReference type="InterPro" id="IPR006115">
    <property type="entry name" value="6PGDH_NADP-bd"/>
</dbReference>
<evidence type="ECO:0000256" key="2">
    <source>
        <dbReference type="ARBA" id="ARBA00023002"/>
    </source>
</evidence>
<dbReference type="InterPro" id="IPR013328">
    <property type="entry name" value="6PGD_dom2"/>
</dbReference>
<feature type="domain" description="6-phosphogluconate dehydrogenase NADP-binding" evidence="4">
    <location>
        <begin position="12"/>
        <end position="170"/>
    </location>
</feature>
<dbReference type="Gene3D" id="1.10.1040.10">
    <property type="entry name" value="N-(1-d-carboxylethyl)-l-norvaline Dehydrogenase, domain 2"/>
    <property type="match status" value="1"/>
</dbReference>
<comment type="caution">
    <text evidence="6">The sequence shown here is derived from an EMBL/GenBank/DDBJ whole genome shotgun (WGS) entry which is preliminary data.</text>
</comment>
<dbReference type="InterPro" id="IPR029752">
    <property type="entry name" value="D-isomer_DH_CS1"/>
</dbReference>
<dbReference type="InterPro" id="IPR008927">
    <property type="entry name" value="6-PGluconate_DH-like_C_sf"/>
</dbReference>
<dbReference type="PANTHER" id="PTHR43060:SF15">
    <property type="entry name" value="3-HYDROXYISOBUTYRATE DEHYDROGENASE-LIKE 1, MITOCHONDRIAL-RELATED"/>
    <property type="match status" value="1"/>
</dbReference>
<dbReference type="Pfam" id="PF03446">
    <property type="entry name" value="NAD_binding_2"/>
    <property type="match status" value="1"/>
</dbReference>
<dbReference type="PIRSF" id="PIRSF000103">
    <property type="entry name" value="HIBADH"/>
    <property type="match status" value="1"/>
</dbReference>
<evidence type="ECO:0000256" key="1">
    <source>
        <dbReference type="ARBA" id="ARBA00009080"/>
    </source>
</evidence>
<organism evidence="6 7">
    <name type="scientific">Brevibacterium permense</name>
    <dbReference type="NCBI Taxonomy" id="234834"/>
    <lineage>
        <taxon>Bacteria</taxon>
        <taxon>Bacillati</taxon>
        <taxon>Actinomycetota</taxon>
        <taxon>Actinomycetes</taxon>
        <taxon>Micrococcales</taxon>
        <taxon>Brevibacteriaceae</taxon>
        <taxon>Brevibacterium</taxon>
    </lineage>
</organism>
<evidence type="ECO:0000259" key="5">
    <source>
        <dbReference type="Pfam" id="PF14833"/>
    </source>
</evidence>
<dbReference type="PANTHER" id="PTHR43060">
    <property type="entry name" value="3-HYDROXYISOBUTYRATE DEHYDROGENASE-LIKE 1, MITOCHONDRIAL-RELATED"/>
    <property type="match status" value="1"/>
</dbReference>
<feature type="domain" description="3-hydroxyisobutyrate dehydrogenase-like NAD-binding" evidence="5">
    <location>
        <begin position="177"/>
        <end position="281"/>
    </location>
</feature>